<accession>A0A0A9D5U4</accession>
<keyword evidence="1" id="KW-0472">Membrane</keyword>
<keyword evidence="1" id="KW-0812">Transmembrane</keyword>
<feature type="transmembrane region" description="Helical" evidence="1">
    <location>
        <begin position="15"/>
        <end position="34"/>
    </location>
</feature>
<organism evidence="2">
    <name type="scientific">Arundo donax</name>
    <name type="common">Giant reed</name>
    <name type="synonym">Donax arundinaceus</name>
    <dbReference type="NCBI Taxonomy" id="35708"/>
    <lineage>
        <taxon>Eukaryota</taxon>
        <taxon>Viridiplantae</taxon>
        <taxon>Streptophyta</taxon>
        <taxon>Embryophyta</taxon>
        <taxon>Tracheophyta</taxon>
        <taxon>Spermatophyta</taxon>
        <taxon>Magnoliopsida</taxon>
        <taxon>Liliopsida</taxon>
        <taxon>Poales</taxon>
        <taxon>Poaceae</taxon>
        <taxon>PACMAD clade</taxon>
        <taxon>Arundinoideae</taxon>
        <taxon>Arundineae</taxon>
        <taxon>Arundo</taxon>
    </lineage>
</organism>
<evidence type="ECO:0000313" key="2">
    <source>
        <dbReference type="EMBL" id="JAD83171.1"/>
    </source>
</evidence>
<protein>
    <submittedName>
        <fullName evidence="2">Uncharacterized protein</fullName>
    </submittedName>
</protein>
<name>A0A0A9D5U4_ARUDO</name>
<proteinExistence type="predicted"/>
<keyword evidence="1" id="KW-1133">Transmembrane helix</keyword>
<dbReference type="AlphaFoldDB" id="A0A0A9D5U4"/>
<dbReference type="EMBL" id="GBRH01214724">
    <property type="protein sequence ID" value="JAD83171.1"/>
    <property type="molecule type" value="Transcribed_RNA"/>
</dbReference>
<reference evidence="2" key="1">
    <citation type="submission" date="2014-09" db="EMBL/GenBank/DDBJ databases">
        <authorList>
            <person name="Magalhaes I.L.F."/>
            <person name="Oliveira U."/>
            <person name="Santos F.R."/>
            <person name="Vidigal T.H.D.A."/>
            <person name="Brescovit A.D."/>
            <person name="Santos A.J."/>
        </authorList>
    </citation>
    <scope>NUCLEOTIDE SEQUENCE</scope>
    <source>
        <tissue evidence="2">Shoot tissue taken approximately 20 cm above the soil surface</tissue>
    </source>
</reference>
<sequence length="86" mass="10060">MCFQFVESEWMGKSVVKIANLLINNYLWSSLLFFRNRFLTIARRATQTKQSKCSVSEIRQNRHTPPIICTKNMIHLNGASDIEINR</sequence>
<evidence type="ECO:0000256" key="1">
    <source>
        <dbReference type="SAM" id="Phobius"/>
    </source>
</evidence>
<reference evidence="2" key="2">
    <citation type="journal article" date="2015" name="Data Brief">
        <title>Shoot transcriptome of the giant reed, Arundo donax.</title>
        <authorList>
            <person name="Barrero R.A."/>
            <person name="Guerrero F.D."/>
            <person name="Moolhuijzen P."/>
            <person name="Goolsby J.A."/>
            <person name="Tidwell J."/>
            <person name="Bellgard S.E."/>
            <person name="Bellgard M.I."/>
        </authorList>
    </citation>
    <scope>NUCLEOTIDE SEQUENCE</scope>
    <source>
        <tissue evidence="2">Shoot tissue taken approximately 20 cm above the soil surface</tissue>
    </source>
</reference>